<sequence length="223" mass="25369">MSESKHHKKGHRSHDPEIDFLENEIDNILPYSRLKYDEPEFWENKYSKDTSYFEWGVPWSKIRPIVFEYVVDTDLALDVGCGTSNLAVDLINDGFKNVICLDVSENCINAMKKRNESIQNINWVCGNCLNLTSNKKIDVIFDKGTMDSILCGNSKNGKKELFEISQIMKIGGYFFLISSGVPSSRKFLFSDPGIGLSLVGERVIEIGELKKNTFYVYIAKKIA</sequence>
<dbReference type="VEuPathDB" id="TrichDB:TRFO_27802"/>
<dbReference type="Proteomes" id="UP000179807">
    <property type="component" value="Unassembled WGS sequence"/>
</dbReference>
<comment type="caution">
    <text evidence="5">The sequence shown here is derived from an EMBL/GenBank/DDBJ whole genome shotgun (WGS) entry which is preliminary data.</text>
</comment>
<dbReference type="InterPro" id="IPR025714">
    <property type="entry name" value="Methyltranfer_dom"/>
</dbReference>
<dbReference type="RefSeq" id="XP_068357792.1">
    <property type="nucleotide sequence ID" value="XM_068505777.1"/>
</dbReference>
<dbReference type="AlphaFoldDB" id="A0A1J4K1J2"/>
<keyword evidence="3" id="KW-0808">Transferase</keyword>
<evidence type="ECO:0000256" key="1">
    <source>
        <dbReference type="ARBA" id="ARBA00008361"/>
    </source>
</evidence>
<organism evidence="5 6">
    <name type="scientific">Tritrichomonas foetus</name>
    <dbReference type="NCBI Taxonomy" id="1144522"/>
    <lineage>
        <taxon>Eukaryota</taxon>
        <taxon>Metamonada</taxon>
        <taxon>Parabasalia</taxon>
        <taxon>Tritrichomonadida</taxon>
        <taxon>Tritrichomonadidae</taxon>
        <taxon>Tritrichomonas</taxon>
    </lineage>
</organism>
<feature type="domain" description="Methyltransferase" evidence="4">
    <location>
        <begin position="76"/>
        <end position="178"/>
    </location>
</feature>
<dbReference type="Pfam" id="PF13847">
    <property type="entry name" value="Methyltransf_31"/>
    <property type="match status" value="1"/>
</dbReference>
<dbReference type="InterPro" id="IPR029063">
    <property type="entry name" value="SAM-dependent_MTases_sf"/>
</dbReference>
<evidence type="ECO:0000259" key="4">
    <source>
        <dbReference type="Pfam" id="PF13847"/>
    </source>
</evidence>
<dbReference type="GO" id="GO:0008168">
    <property type="term" value="F:methyltransferase activity"/>
    <property type="evidence" value="ECO:0007669"/>
    <property type="project" value="UniProtKB-KW"/>
</dbReference>
<comment type="similarity">
    <text evidence="1">Belongs to the methyltransferase superfamily.</text>
</comment>
<dbReference type="InterPro" id="IPR051419">
    <property type="entry name" value="Lys/N-term_MeTrsfase_sf"/>
</dbReference>
<proteinExistence type="inferred from homology"/>
<dbReference type="GO" id="GO:0032259">
    <property type="term" value="P:methylation"/>
    <property type="evidence" value="ECO:0007669"/>
    <property type="project" value="UniProtKB-KW"/>
</dbReference>
<evidence type="ECO:0000313" key="5">
    <source>
        <dbReference type="EMBL" id="OHT04656.1"/>
    </source>
</evidence>
<accession>A0A1J4K1J2</accession>
<reference evidence="5" key="1">
    <citation type="submission" date="2016-10" db="EMBL/GenBank/DDBJ databases">
        <authorList>
            <person name="Benchimol M."/>
            <person name="Almeida L.G."/>
            <person name="Vasconcelos A.T."/>
            <person name="Perreira-Neves A."/>
            <person name="Rosa I.A."/>
            <person name="Tasca T."/>
            <person name="Bogo M.R."/>
            <person name="de Souza W."/>
        </authorList>
    </citation>
    <scope>NUCLEOTIDE SEQUENCE [LARGE SCALE GENOMIC DNA]</scope>
    <source>
        <strain evidence="5">K</strain>
    </source>
</reference>
<dbReference type="OrthoDB" id="411785at2759"/>
<evidence type="ECO:0000313" key="6">
    <source>
        <dbReference type="Proteomes" id="UP000179807"/>
    </source>
</evidence>
<dbReference type="GeneID" id="94840481"/>
<dbReference type="PANTHER" id="PTHR12176:SF79">
    <property type="entry name" value="METHYLTRANSFERASE TYPE 11 DOMAIN-CONTAINING PROTEIN"/>
    <property type="match status" value="1"/>
</dbReference>
<evidence type="ECO:0000256" key="3">
    <source>
        <dbReference type="ARBA" id="ARBA00022679"/>
    </source>
</evidence>
<gene>
    <name evidence="5" type="ORF">TRFO_27802</name>
</gene>
<evidence type="ECO:0000256" key="2">
    <source>
        <dbReference type="ARBA" id="ARBA00022603"/>
    </source>
</evidence>
<dbReference type="SUPFAM" id="SSF53335">
    <property type="entry name" value="S-adenosyl-L-methionine-dependent methyltransferases"/>
    <property type="match status" value="1"/>
</dbReference>
<keyword evidence="6" id="KW-1185">Reference proteome</keyword>
<dbReference type="Gene3D" id="3.40.50.150">
    <property type="entry name" value="Vaccinia Virus protein VP39"/>
    <property type="match status" value="1"/>
</dbReference>
<keyword evidence="2 5" id="KW-0489">Methyltransferase</keyword>
<protein>
    <submittedName>
        <fullName evidence="5">Menaquinone biosynthesis methyltransferase</fullName>
    </submittedName>
</protein>
<dbReference type="PANTHER" id="PTHR12176">
    <property type="entry name" value="SAM-DEPENDENT METHYLTRANSFERASE SUPERFAMILY PROTEIN"/>
    <property type="match status" value="1"/>
</dbReference>
<dbReference type="CDD" id="cd02440">
    <property type="entry name" value="AdoMet_MTases"/>
    <property type="match status" value="1"/>
</dbReference>
<dbReference type="EMBL" id="MLAK01000785">
    <property type="protein sequence ID" value="OHT04656.1"/>
    <property type="molecule type" value="Genomic_DNA"/>
</dbReference>
<name>A0A1J4K1J2_9EUKA</name>